<gene>
    <name evidence="1" type="ORF">EK21DRAFT_88709</name>
</gene>
<reference evidence="1" key="1">
    <citation type="journal article" date="2020" name="Stud. Mycol.">
        <title>101 Dothideomycetes genomes: a test case for predicting lifestyles and emergence of pathogens.</title>
        <authorList>
            <person name="Haridas S."/>
            <person name="Albert R."/>
            <person name="Binder M."/>
            <person name="Bloem J."/>
            <person name="Labutti K."/>
            <person name="Salamov A."/>
            <person name="Andreopoulos B."/>
            <person name="Baker S."/>
            <person name="Barry K."/>
            <person name="Bills G."/>
            <person name="Bluhm B."/>
            <person name="Cannon C."/>
            <person name="Castanera R."/>
            <person name="Culley D."/>
            <person name="Daum C."/>
            <person name="Ezra D."/>
            <person name="Gonzalez J."/>
            <person name="Henrissat B."/>
            <person name="Kuo A."/>
            <person name="Liang C."/>
            <person name="Lipzen A."/>
            <person name="Lutzoni F."/>
            <person name="Magnuson J."/>
            <person name="Mondo S."/>
            <person name="Nolan M."/>
            <person name="Ohm R."/>
            <person name="Pangilinan J."/>
            <person name="Park H.-J."/>
            <person name="Ramirez L."/>
            <person name="Alfaro M."/>
            <person name="Sun H."/>
            <person name="Tritt A."/>
            <person name="Yoshinaga Y."/>
            <person name="Zwiers L.-H."/>
            <person name="Turgeon B."/>
            <person name="Goodwin S."/>
            <person name="Spatafora J."/>
            <person name="Crous P."/>
            <person name="Grigoriev I."/>
        </authorList>
    </citation>
    <scope>NUCLEOTIDE SEQUENCE</scope>
    <source>
        <strain evidence="1">CBS 110217</strain>
    </source>
</reference>
<proteinExistence type="predicted"/>
<sequence>MDVSALDRPSAKLVVELRLKEITDALQGVDPEADQTANYRALERSLQDQLSIFSAQDEEGDAEDDTESTKFAAKWTASVVSINQEQKVGETVDRNSEGQHAYNEPEPEPYVLCCACSDPYPVGITIQLDCQLDSHTYCHQCVLEFFEISIHKDSTLFPPRCCGNQIPLEICRSFLTDDLIEEIKVKKEELEKENAVFCSDTTCGKLITFI</sequence>
<keyword evidence="2" id="KW-1185">Reference proteome</keyword>
<dbReference type="EMBL" id="ML978188">
    <property type="protein sequence ID" value="KAF2030583.1"/>
    <property type="molecule type" value="Genomic_DNA"/>
</dbReference>
<name>A0A9P4H9K1_9PLEO</name>
<dbReference type="AlphaFoldDB" id="A0A9P4H9K1"/>
<evidence type="ECO:0000313" key="2">
    <source>
        <dbReference type="Proteomes" id="UP000799777"/>
    </source>
</evidence>
<comment type="caution">
    <text evidence="1">The sequence shown here is derived from an EMBL/GenBank/DDBJ whole genome shotgun (WGS) entry which is preliminary data.</text>
</comment>
<protein>
    <recommendedName>
        <fullName evidence="3">RING-type domain-containing protein</fullName>
    </recommendedName>
</protein>
<dbReference type="Proteomes" id="UP000799777">
    <property type="component" value="Unassembled WGS sequence"/>
</dbReference>
<dbReference type="OrthoDB" id="9977870at2759"/>
<evidence type="ECO:0000313" key="1">
    <source>
        <dbReference type="EMBL" id="KAF2030583.1"/>
    </source>
</evidence>
<organism evidence="1 2">
    <name type="scientific">Setomelanomma holmii</name>
    <dbReference type="NCBI Taxonomy" id="210430"/>
    <lineage>
        <taxon>Eukaryota</taxon>
        <taxon>Fungi</taxon>
        <taxon>Dikarya</taxon>
        <taxon>Ascomycota</taxon>
        <taxon>Pezizomycotina</taxon>
        <taxon>Dothideomycetes</taxon>
        <taxon>Pleosporomycetidae</taxon>
        <taxon>Pleosporales</taxon>
        <taxon>Pleosporineae</taxon>
        <taxon>Phaeosphaeriaceae</taxon>
        <taxon>Setomelanomma</taxon>
    </lineage>
</organism>
<accession>A0A9P4H9K1</accession>
<evidence type="ECO:0008006" key="3">
    <source>
        <dbReference type="Google" id="ProtNLM"/>
    </source>
</evidence>